<sequence length="319" mass="34327">MKKIYSVLASVAISITAFAQSHTIDVYPLNDASVYAGQPDNANGQANLVSGTDDNGQATYSLLHFDLVEIPANASITSAELVIEADNPEIASVTYLLHVVENIWSEGSANPTDITIGASASSGDVTYNNAVHPNDSWPNGSNIEAGYSFSPIDNQGDNLSASKTTLSFNSSQFVTLVQSWVDSPSTNYGVLLKEATPANGNLREFFSYESSNTLFRPTLSITYTGDEPIDTTTTSIREDLVESKLSVYPNPTTSNIRITDIPEDVNQLTIMNISGQVVKVVNSTELNSNVVMLDVSDLTKGTYFIKGSENTIAHKFVVM</sequence>
<dbReference type="RefSeq" id="WP_151166091.1">
    <property type="nucleotide sequence ID" value="NZ_WACR01000001.1"/>
</dbReference>
<protein>
    <submittedName>
        <fullName evidence="4">T9SS type A sorting domain-containing protein</fullName>
    </submittedName>
</protein>
<dbReference type="NCBIfam" id="TIGR04183">
    <property type="entry name" value="Por_Secre_tail"/>
    <property type="match status" value="1"/>
</dbReference>
<feature type="domain" description="Secretion system C-terminal sorting" evidence="3">
    <location>
        <begin position="247"/>
        <end position="318"/>
    </location>
</feature>
<dbReference type="Proteomes" id="UP000435357">
    <property type="component" value="Unassembled WGS sequence"/>
</dbReference>
<reference evidence="4 5" key="1">
    <citation type="submission" date="2019-09" db="EMBL/GenBank/DDBJ databases">
        <title>Genomes of Cryomorphaceae.</title>
        <authorList>
            <person name="Bowman J.P."/>
        </authorList>
    </citation>
    <scope>NUCLEOTIDE SEQUENCE [LARGE SCALE GENOMIC DNA]</scope>
    <source>
        <strain evidence="4 5">KCTC 52047</strain>
    </source>
</reference>
<proteinExistence type="predicted"/>
<keyword evidence="1 2" id="KW-0732">Signal</keyword>
<evidence type="ECO:0000313" key="5">
    <source>
        <dbReference type="Proteomes" id="UP000435357"/>
    </source>
</evidence>
<evidence type="ECO:0000256" key="1">
    <source>
        <dbReference type="ARBA" id="ARBA00022729"/>
    </source>
</evidence>
<dbReference type="AlphaFoldDB" id="A0A6N6MC41"/>
<dbReference type="NCBIfam" id="NF033679">
    <property type="entry name" value="DNRLRE_dom"/>
    <property type="match status" value="1"/>
</dbReference>
<accession>A0A6N6MC41</accession>
<name>A0A6N6MC41_9FLAO</name>
<evidence type="ECO:0000256" key="2">
    <source>
        <dbReference type="SAM" id="SignalP"/>
    </source>
</evidence>
<feature type="signal peptide" evidence="2">
    <location>
        <begin position="1"/>
        <end position="19"/>
    </location>
</feature>
<dbReference type="OrthoDB" id="1268820at2"/>
<evidence type="ECO:0000259" key="3">
    <source>
        <dbReference type="Pfam" id="PF18962"/>
    </source>
</evidence>
<comment type="caution">
    <text evidence="4">The sequence shown here is derived from an EMBL/GenBank/DDBJ whole genome shotgun (WGS) entry which is preliminary data.</text>
</comment>
<dbReference type="Pfam" id="PF18962">
    <property type="entry name" value="Por_Secre_tail"/>
    <property type="match status" value="1"/>
</dbReference>
<organism evidence="4 5">
    <name type="scientific">Salibacter halophilus</name>
    <dbReference type="NCBI Taxonomy" id="1803916"/>
    <lineage>
        <taxon>Bacteria</taxon>
        <taxon>Pseudomonadati</taxon>
        <taxon>Bacteroidota</taxon>
        <taxon>Flavobacteriia</taxon>
        <taxon>Flavobacteriales</taxon>
        <taxon>Salibacteraceae</taxon>
        <taxon>Salibacter</taxon>
    </lineage>
</organism>
<dbReference type="InterPro" id="IPR026444">
    <property type="entry name" value="Secre_tail"/>
</dbReference>
<feature type="chain" id="PRO_5026944060" evidence="2">
    <location>
        <begin position="20"/>
        <end position="319"/>
    </location>
</feature>
<evidence type="ECO:0000313" key="4">
    <source>
        <dbReference type="EMBL" id="KAB1066103.1"/>
    </source>
</evidence>
<gene>
    <name evidence="4" type="ORF">F3059_01135</name>
</gene>
<keyword evidence="5" id="KW-1185">Reference proteome</keyword>
<dbReference type="EMBL" id="WACR01000001">
    <property type="protein sequence ID" value="KAB1066103.1"/>
    <property type="molecule type" value="Genomic_DNA"/>
</dbReference>